<keyword evidence="2" id="KW-0677">Repeat</keyword>
<dbReference type="Pfam" id="PF21282">
    <property type="entry name" value="APC1_3rd"/>
    <property type="match status" value="1"/>
</dbReference>
<feature type="compositionally biased region" description="Polar residues" evidence="5">
    <location>
        <begin position="1784"/>
        <end position="1795"/>
    </location>
</feature>
<evidence type="ECO:0000256" key="2">
    <source>
        <dbReference type="ARBA" id="ARBA00022737"/>
    </source>
</evidence>
<feature type="domain" description="Anaphase-promoting complex subunit 1 beta-sandwich" evidence="6">
    <location>
        <begin position="1627"/>
        <end position="1694"/>
    </location>
</feature>
<evidence type="ECO:0000256" key="5">
    <source>
        <dbReference type="SAM" id="MobiDB-lite"/>
    </source>
</evidence>
<feature type="region of interest" description="Disordered" evidence="5">
    <location>
        <begin position="1782"/>
        <end position="1801"/>
    </location>
</feature>
<evidence type="ECO:0000256" key="1">
    <source>
        <dbReference type="ARBA" id="ARBA00022618"/>
    </source>
</evidence>
<accession>A0ABQ8P9L3</accession>
<organism evidence="7 8">
    <name type="scientific">Cryptosporidium canis</name>
    <dbReference type="NCBI Taxonomy" id="195482"/>
    <lineage>
        <taxon>Eukaryota</taxon>
        <taxon>Sar</taxon>
        <taxon>Alveolata</taxon>
        <taxon>Apicomplexa</taxon>
        <taxon>Conoidasida</taxon>
        <taxon>Coccidia</taxon>
        <taxon>Eucoccidiorida</taxon>
        <taxon>Eimeriorina</taxon>
        <taxon>Cryptosporidiidae</taxon>
        <taxon>Cryptosporidium</taxon>
    </lineage>
</organism>
<keyword evidence="4" id="KW-0131">Cell cycle</keyword>
<feature type="region of interest" description="Disordered" evidence="5">
    <location>
        <begin position="1244"/>
        <end position="1266"/>
    </location>
</feature>
<evidence type="ECO:0000259" key="6">
    <source>
        <dbReference type="Pfam" id="PF21282"/>
    </source>
</evidence>
<comment type="caution">
    <text evidence="7">The sequence shown here is derived from an EMBL/GenBank/DDBJ whole genome shotgun (WGS) entry which is preliminary data.</text>
</comment>
<protein>
    <recommendedName>
        <fullName evidence="6">Anaphase-promoting complex subunit 1 beta-sandwich domain-containing protein</fullName>
    </recommendedName>
</protein>
<reference evidence="7" key="1">
    <citation type="submission" date="2022-10" db="EMBL/GenBank/DDBJ databases">
        <title>Adaptive evolution leads to modifications in subtelomeric GC content in a zoonotic Cryptosporidium species.</title>
        <authorList>
            <person name="Li J."/>
            <person name="Feng Y."/>
            <person name="Xiao L."/>
        </authorList>
    </citation>
    <scope>NUCLEOTIDE SEQUENCE</scope>
    <source>
        <strain evidence="7">25894</strain>
    </source>
</reference>
<keyword evidence="8" id="KW-1185">Reference proteome</keyword>
<name>A0ABQ8P9L3_9CRYT</name>
<feature type="compositionally biased region" description="Polar residues" evidence="5">
    <location>
        <begin position="1250"/>
        <end position="1266"/>
    </location>
</feature>
<dbReference type="EMBL" id="JAPCXB010000033">
    <property type="protein sequence ID" value="KAJ1613557.1"/>
    <property type="molecule type" value="Genomic_DNA"/>
</dbReference>
<sequence length="1996" mass="228458">MTINSSMVNALVLERFAVENICIDPQCNPVKGCKGNHFSANDGGGDGQLKWAYPRRILKSCKSEQRFFWSNRRNQLCYIEDECSQQNLSHNNLNNTELVVHSIISNIRPIDWYDVHFSKFGRCKMFIDQFGDLYFINDNENRKIIVDKIKGVVKIIPLKEGVIVVGYSKSDADLLENAVILGHPLEKPTIITLNDTNDLFDLGFISKLEKLVIWASRDYPLILAYDQIKKTHSLYLYTYLNSGSLVVDFFWEDPISEGVEPAKTVFISKSLFESNYIISYHIPSNLELRLVAISESNFKDICDGKSSSVEYQEPYVQTIKNAKDVVPIKLGEQHEKYRLFGVHYLYGLGHTKSNELFGQEELKELPTFSLVLNSGRCLLYTGSWFITNVRFELEEAKDFELLSISSGVMNNFDALLQNGNNTIGVRCTMKLLPDDFLVQMLTGLLIKITPTDFSLGLFRDMITSQPSEHWNILCRSLLGIRREIDSSELKHLSTHINGSIESPMSNGVHKKIKLFMDRDVCTNNKSRSWQEIKQFWIKYLEKNAKSPFDRAEFSNLASKGIIPHDFLKQRYLKSANFLLMESQPLELSVSIQNMYILHALYEEIGLLPQFNAFENYQSRLMNDILIPLSIKLCLSSYYEHYQYLSSSFNFIKEIKENSTISYWDLPPILLDKLFLITKCSRLDKNDIYFKVINEHFPLQCFAVRLYEQLFNGSNRNETIDLISKSGITDAILPILSPVISLPIERFLNNYSINGLDLSLDDGMYLLLGRFDMLNCANNTKSPSRNNCFLKETENNSDDLVASVLPHGRNTADDQRNMLENLQAYYKNRLDPSKIISSEKRTVKERWKDDMKESPDLGLIELSYDWCFKVFSLDSRFCDVLEMLSLQNPPRILLQRSSGAYPIDEESWDEFQRQRIVDAVQLVYTSIMGRTACTFGGFEFDISLNKLNRPALVNKVYEVASNSLINIDIERFKEVCFDTSMWNEFYMGLTQSLKYCSKKYKFKDDGFNKMKKSWLIEQLEIFSSQDDVPFISGFIYGISLNGFFKTGKTESITNFPLIIEPNEIYKILEDDGQSLKTCSILLAAAVSALKSQNDILLRLCLMHIPSVLPNMYTESLQVSNINQYSALSSIGLLFSQSRNRQVIEILFSEFLRTISDIDDQASNNPSLYSISAAISLGMVLQPSETSNSSQSDTMIENDINNVLLSCISGNNLPNVLSNLASGPNLEHYTEFSGLKRFKSQCENIEDKDTSKSTTNLPSESDKFSNSSKNHCSKIVDSTILGIPAALSLSIMHIRSKNKLISNSITIPFDNPEELVNYRPEVLIFMSMAKIVIEWEENRTPNKDFIRSKIPKYLLYLPSDKIFPFPMTSSKISVPEPKVDTRLMHCVSVGTLDWIHCIQARMAILSGIIWGLGIVFAGKRSTDLKLITTTILEYLDKIPLIQMPLNIASTIRDHSICGSHITIDRWSKDLCIRVCLTTASVCFSGSGDKQILKQIKYFREQLFEAAQLLWTSSTAISPFSIFSIPPIEHVHSQLMAYNNALGFLFLSAGNYSFNNDNRLGSTFLLFATHPIYPKDSSDFNTPGIVFQPLRYLFIKAMDCGRKAIIPELVICSPEPKHNFNYSGAISDEKIYVPISIELKSNDFLFENKIEYYILPAILPDWEDIISIKVLGDRYYPISINLARDKNTNCFQRLLNGQLWVQCRSGGHGYNWSDANYVIKQIKRNPLSSIQLHRALDDRVHKKQLFNKCEHFDKNLFTSTISSQYDEINDLYNDFLNTLVLEENKPSSRNNCDQSQPKKSNRKPWHGAIVNNYIDGVLSTWNTISQDIGNLEMELSPEIIKTLRITLNLDNNSILHTILVNIHRRLQTRISTIIRCLKYYYGGQHGARTPSCDEKRSLSLFISLNGMPTSTHFNNVLRNRIETNKKIATLLRDDYSKYEEIIIPILDREFPCLSSLGLQVLKVFAHEYIMKVQKMDSQALESQQQIKTMFSRIFSSNFF</sequence>
<dbReference type="PANTHER" id="PTHR12827:SF3">
    <property type="entry name" value="ANAPHASE-PROMOTING COMPLEX SUBUNIT 1"/>
    <property type="match status" value="1"/>
</dbReference>
<keyword evidence="1" id="KW-0132">Cell division</keyword>
<proteinExistence type="predicted"/>
<gene>
    <name evidence="7" type="ORF">OJ252_927</name>
</gene>
<evidence type="ECO:0000313" key="8">
    <source>
        <dbReference type="Proteomes" id="UP001071777"/>
    </source>
</evidence>
<dbReference type="PANTHER" id="PTHR12827">
    <property type="entry name" value="MEIOTIC CHECKPOINT REGULATOR TSG24 FAMILY MEMBER"/>
    <property type="match status" value="1"/>
</dbReference>
<dbReference type="InterPro" id="IPR024990">
    <property type="entry name" value="Apc1"/>
</dbReference>
<dbReference type="InterPro" id="IPR048971">
    <property type="entry name" value="Apc1_3rd"/>
</dbReference>
<evidence type="ECO:0000313" key="7">
    <source>
        <dbReference type="EMBL" id="KAJ1613557.1"/>
    </source>
</evidence>
<evidence type="ECO:0000256" key="3">
    <source>
        <dbReference type="ARBA" id="ARBA00022776"/>
    </source>
</evidence>
<keyword evidence="3" id="KW-0498">Mitosis</keyword>
<dbReference type="Proteomes" id="UP001071777">
    <property type="component" value="Unassembled WGS sequence"/>
</dbReference>
<evidence type="ECO:0000256" key="4">
    <source>
        <dbReference type="ARBA" id="ARBA00023306"/>
    </source>
</evidence>